<accession>A0A2N0Z1P2</accession>
<dbReference type="PANTHER" id="PTHR30472:SF27">
    <property type="entry name" value="PETROBACTIN IMPORT SYSTEM PERMEASE PROTEIN YCLN"/>
    <property type="match status" value="1"/>
</dbReference>
<evidence type="ECO:0000256" key="3">
    <source>
        <dbReference type="ARBA" id="ARBA00022448"/>
    </source>
</evidence>
<dbReference type="InterPro" id="IPR037294">
    <property type="entry name" value="ABC_BtuC-like"/>
</dbReference>
<dbReference type="GO" id="GO:0033214">
    <property type="term" value="P:siderophore-iron import into cell"/>
    <property type="evidence" value="ECO:0007669"/>
    <property type="project" value="TreeGrafter"/>
</dbReference>
<comment type="subcellular location">
    <subcellularLocation>
        <location evidence="1">Cell membrane</location>
        <topology evidence="1">Multi-pass membrane protein</topology>
    </subcellularLocation>
</comment>
<dbReference type="SUPFAM" id="SSF81345">
    <property type="entry name" value="ABC transporter involved in vitamin B12 uptake, BtuC"/>
    <property type="match status" value="1"/>
</dbReference>
<dbReference type="EMBL" id="PISE01000024">
    <property type="protein sequence ID" value="PKG23430.1"/>
    <property type="molecule type" value="Genomic_DNA"/>
</dbReference>
<evidence type="ECO:0000256" key="9">
    <source>
        <dbReference type="ARBA" id="ARBA00023065"/>
    </source>
</evidence>
<feature type="transmembrane region" description="Helical" evidence="11">
    <location>
        <begin position="264"/>
        <end position="285"/>
    </location>
</feature>
<evidence type="ECO:0000256" key="2">
    <source>
        <dbReference type="ARBA" id="ARBA00007935"/>
    </source>
</evidence>
<keyword evidence="5" id="KW-0410">Iron transport</keyword>
<name>A0A2N0Z1P2_9BACI</name>
<proteinExistence type="inferred from homology"/>
<dbReference type="GO" id="GO:0005886">
    <property type="term" value="C:plasma membrane"/>
    <property type="evidence" value="ECO:0007669"/>
    <property type="project" value="UniProtKB-SubCell"/>
</dbReference>
<keyword evidence="13" id="KW-1185">Reference proteome</keyword>
<dbReference type="InterPro" id="IPR000522">
    <property type="entry name" value="ABC_transptr_permease_BtuC"/>
</dbReference>
<evidence type="ECO:0000256" key="7">
    <source>
        <dbReference type="ARBA" id="ARBA00022989"/>
    </source>
</evidence>
<evidence type="ECO:0000256" key="6">
    <source>
        <dbReference type="ARBA" id="ARBA00022692"/>
    </source>
</evidence>
<dbReference type="CDD" id="cd06550">
    <property type="entry name" value="TM_ABC_iron-siderophores_like"/>
    <property type="match status" value="1"/>
</dbReference>
<reference evidence="12 13" key="1">
    <citation type="journal article" date="2003" name="Int. J. Syst. Evol. Microbiol.">
        <title>Bacillus nealsonii sp. nov., isolated from a spacecraft-assembly facility, whose spores are gamma-radiation resistant.</title>
        <authorList>
            <person name="Venkateswaran K."/>
            <person name="Kempf M."/>
            <person name="Chen F."/>
            <person name="Satomi M."/>
            <person name="Nicholson W."/>
            <person name="Kern R."/>
        </authorList>
    </citation>
    <scope>NUCLEOTIDE SEQUENCE [LARGE SCALE GENOMIC DNA]</scope>
    <source>
        <strain evidence="12 13">FO-92</strain>
    </source>
</reference>
<comment type="caution">
    <text evidence="12">The sequence shown here is derived from an EMBL/GenBank/DDBJ whole genome shotgun (WGS) entry which is preliminary data.</text>
</comment>
<gene>
    <name evidence="12" type="ORF">CWS01_11895</name>
</gene>
<keyword evidence="6 11" id="KW-0812">Transmembrane</keyword>
<evidence type="ECO:0000256" key="4">
    <source>
        <dbReference type="ARBA" id="ARBA00022475"/>
    </source>
</evidence>
<feature type="transmembrane region" description="Helical" evidence="11">
    <location>
        <begin position="46"/>
        <end position="66"/>
    </location>
</feature>
<keyword evidence="7 11" id="KW-1133">Transmembrane helix</keyword>
<dbReference type="GO" id="GO:0022857">
    <property type="term" value="F:transmembrane transporter activity"/>
    <property type="evidence" value="ECO:0007669"/>
    <property type="project" value="InterPro"/>
</dbReference>
<keyword evidence="10 11" id="KW-0472">Membrane</keyword>
<evidence type="ECO:0000313" key="13">
    <source>
        <dbReference type="Proteomes" id="UP000233375"/>
    </source>
</evidence>
<keyword evidence="4" id="KW-1003">Cell membrane</keyword>
<evidence type="ECO:0000256" key="11">
    <source>
        <dbReference type="SAM" id="Phobius"/>
    </source>
</evidence>
<evidence type="ECO:0000256" key="5">
    <source>
        <dbReference type="ARBA" id="ARBA00022496"/>
    </source>
</evidence>
<dbReference type="AlphaFoldDB" id="A0A2N0Z1P2"/>
<keyword evidence="3" id="KW-0813">Transport</keyword>
<feature type="transmembrane region" description="Helical" evidence="11">
    <location>
        <begin position="6"/>
        <end position="25"/>
    </location>
</feature>
<keyword evidence="9" id="KW-0406">Ion transport</keyword>
<comment type="similarity">
    <text evidence="2">Belongs to the binding-protein-dependent transport system permease family. FecCD subfamily.</text>
</comment>
<dbReference type="Gene3D" id="1.10.3470.10">
    <property type="entry name" value="ABC transporter involved in vitamin B12 uptake, BtuC"/>
    <property type="match status" value="1"/>
</dbReference>
<dbReference type="Proteomes" id="UP000233375">
    <property type="component" value="Unassembled WGS sequence"/>
</dbReference>
<organism evidence="12 13">
    <name type="scientific">Niallia nealsonii</name>
    <dbReference type="NCBI Taxonomy" id="115979"/>
    <lineage>
        <taxon>Bacteria</taxon>
        <taxon>Bacillati</taxon>
        <taxon>Bacillota</taxon>
        <taxon>Bacilli</taxon>
        <taxon>Bacillales</taxon>
        <taxon>Bacillaceae</taxon>
        <taxon>Niallia</taxon>
    </lineage>
</organism>
<feature type="transmembrane region" description="Helical" evidence="11">
    <location>
        <begin position="291"/>
        <end position="310"/>
    </location>
</feature>
<sequence>MKLRYLVIALIVLSIISLFVGVIDINPLSIWKLTDDQKEILFISRFPRLISIIIAGMSLSICGLIMQQLTRNKFVSPTTAGTMDWARFGILVALMLFTSATPIVKMFIAFLFALVGTFLFMQILNRIKFKDSIFIPLIGLMLGNIISSITTFFALKYDLVQNMSSWLQGDFSLIMEGRYELLYISIPVVIIAYLYANKFTIAGMGEDFATNLGLRYKSVVNIGLTITALVSSVVILTVGMIPFLGLIIPNIVSIYRGDNLKNSLLHTAVLGAVFVLVCDILGRIIIYPYEISIGVMVGVIGSAIFLYLLLRRKKYEAA</sequence>
<feature type="transmembrane region" description="Helical" evidence="11">
    <location>
        <begin position="181"/>
        <end position="202"/>
    </location>
</feature>
<feature type="transmembrane region" description="Helical" evidence="11">
    <location>
        <begin position="133"/>
        <end position="155"/>
    </location>
</feature>
<evidence type="ECO:0000256" key="10">
    <source>
        <dbReference type="ARBA" id="ARBA00023136"/>
    </source>
</evidence>
<dbReference type="Pfam" id="PF01032">
    <property type="entry name" value="FecCD"/>
    <property type="match status" value="1"/>
</dbReference>
<evidence type="ECO:0000313" key="12">
    <source>
        <dbReference type="EMBL" id="PKG23430.1"/>
    </source>
</evidence>
<feature type="transmembrane region" description="Helical" evidence="11">
    <location>
        <begin position="86"/>
        <end position="104"/>
    </location>
</feature>
<evidence type="ECO:0000256" key="1">
    <source>
        <dbReference type="ARBA" id="ARBA00004651"/>
    </source>
</evidence>
<evidence type="ECO:0000256" key="8">
    <source>
        <dbReference type="ARBA" id="ARBA00023004"/>
    </source>
</evidence>
<dbReference type="RefSeq" id="WP_101177422.1">
    <property type="nucleotide sequence ID" value="NZ_PISE01000024.1"/>
</dbReference>
<feature type="transmembrane region" description="Helical" evidence="11">
    <location>
        <begin position="222"/>
        <end position="252"/>
    </location>
</feature>
<keyword evidence="8" id="KW-0408">Iron</keyword>
<dbReference type="OrthoDB" id="9811975at2"/>
<protein>
    <submittedName>
        <fullName evidence="12">Iron ABC transporter permease</fullName>
    </submittedName>
</protein>
<dbReference type="PANTHER" id="PTHR30472">
    <property type="entry name" value="FERRIC ENTEROBACTIN TRANSPORT SYSTEM PERMEASE PROTEIN"/>
    <property type="match status" value="1"/>
</dbReference>
<dbReference type="FunFam" id="1.10.3470.10:FF:000004">
    <property type="entry name" value="Iron compound ABC transporter, permease"/>
    <property type="match status" value="1"/>
</dbReference>